<evidence type="ECO:0000313" key="2">
    <source>
        <dbReference type="EMBL" id="TVX93242.1"/>
    </source>
</evidence>
<dbReference type="InterPro" id="IPR000182">
    <property type="entry name" value="GNAT_dom"/>
</dbReference>
<dbReference type="Gene3D" id="3.40.630.30">
    <property type="match status" value="1"/>
</dbReference>
<dbReference type="InterPro" id="IPR016181">
    <property type="entry name" value="Acyl_CoA_acyltransferase"/>
</dbReference>
<evidence type="ECO:0000259" key="1">
    <source>
        <dbReference type="PROSITE" id="PS51186"/>
    </source>
</evidence>
<dbReference type="Proteomes" id="UP000318102">
    <property type="component" value="Unassembled WGS sequence"/>
</dbReference>
<name>A0A559J046_9BACL</name>
<comment type="caution">
    <text evidence="2">The sequence shown here is derived from an EMBL/GenBank/DDBJ whole genome shotgun (WGS) entry which is preliminary data.</text>
</comment>
<reference evidence="2 3" key="1">
    <citation type="submission" date="2019-07" db="EMBL/GenBank/DDBJ databases">
        <authorList>
            <person name="Kim J."/>
        </authorList>
    </citation>
    <scope>NUCLEOTIDE SEQUENCE [LARGE SCALE GENOMIC DNA]</scope>
    <source>
        <strain evidence="2 3">N4</strain>
    </source>
</reference>
<dbReference type="PROSITE" id="PS51186">
    <property type="entry name" value="GNAT"/>
    <property type="match status" value="1"/>
</dbReference>
<dbReference type="GO" id="GO:0005737">
    <property type="term" value="C:cytoplasm"/>
    <property type="evidence" value="ECO:0007669"/>
    <property type="project" value="TreeGrafter"/>
</dbReference>
<dbReference type="PANTHER" id="PTHR43792">
    <property type="entry name" value="GNAT FAMILY, PUTATIVE (AFU_ORTHOLOGUE AFUA_3G00765)-RELATED-RELATED"/>
    <property type="match status" value="1"/>
</dbReference>
<dbReference type="RefSeq" id="WP_144989533.1">
    <property type="nucleotide sequence ID" value="NZ_VNJK01000001.1"/>
</dbReference>
<keyword evidence="3" id="KW-1185">Reference proteome</keyword>
<dbReference type="PANTHER" id="PTHR43792:SF9">
    <property type="entry name" value="RIBOSOMAL-PROTEIN-ALANINE ACETYLTRANSFERASE"/>
    <property type="match status" value="1"/>
</dbReference>
<sequence>MLYFPQLETKRLILRELTLADVDGVFKHFSDPEVTRFMDIEPCKDIKEAEEIIQFHIDDTGCRYGLFSKVSGEFIGTCGFHCWVQGEESIAEIGFDLSPRFWGQGYMQEALVELVKVGSEVMKLDMIEATVEVENVRSQKLLGKMNFVKHEELKDGLAYYTFQQGYRHDD</sequence>
<dbReference type="SUPFAM" id="SSF55729">
    <property type="entry name" value="Acyl-CoA N-acyltransferases (Nat)"/>
    <property type="match status" value="1"/>
</dbReference>
<dbReference type="AlphaFoldDB" id="A0A559J046"/>
<organism evidence="2 3">
    <name type="scientific">Paenibacillus agilis</name>
    <dbReference type="NCBI Taxonomy" id="3020863"/>
    <lineage>
        <taxon>Bacteria</taxon>
        <taxon>Bacillati</taxon>
        <taxon>Bacillota</taxon>
        <taxon>Bacilli</taxon>
        <taxon>Bacillales</taxon>
        <taxon>Paenibacillaceae</taxon>
        <taxon>Paenibacillus</taxon>
    </lineage>
</organism>
<proteinExistence type="predicted"/>
<protein>
    <submittedName>
        <fullName evidence="2">GNAT family N-acetyltransferase</fullName>
    </submittedName>
</protein>
<accession>A0A559J046</accession>
<dbReference type="Pfam" id="PF13302">
    <property type="entry name" value="Acetyltransf_3"/>
    <property type="match status" value="1"/>
</dbReference>
<dbReference type="OrthoDB" id="9785602at2"/>
<dbReference type="EMBL" id="VNJK01000001">
    <property type="protein sequence ID" value="TVX93242.1"/>
    <property type="molecule type" value="Genomic_DNA"/>
</dbReference>
<dbReference type="InterPro" id="IPR051531">
    <property type="entry name" value="N-acetyltransferase"/>
</dbReference>
<feature type="domain" description="N-acetyltransferase" evidence="1">
    <location>
        <begin position="12"/>
        <end position="170"/>
    </location>
</feature>
<evidence type="ECO:0000313" key="3">
    <source>
        <dbReference type="Proteomes" id="UP000318102"/>
    </source>
</evidence>
<dbReference type="GO" id="GO:0008999">
    <property type="term" value="F:protein-N-terminal-alanine acetyltransferase activity"/>
    <property type="evidence" value="ECO:0007669"/>
    <property type="project" value="TreeGrafter"/>
</dbReference>
<gene>
    <name evidence="2" type="ORF">FPZ44_09345</name>
</gene>